<dbReference type="EMBL" id="CADIKL010000065">
    <property type="protein sequence ID" value="CAB3809227.1"/>
    <property type="molecule type" value="Genomic_DNA"/>
</dbReference>
<dbReference type="PANTHER" id="PTHR36513:SF1">
    <property type="entry name" value="TRANSMEMBRANE PROTEIN"/>
    <property type="match status" value="1"/>
</dbReference>
<dbReference type="InterPro" id="IPR014586">
    <property type="entry name" value="UCP033909"/>
</dbReference>
<proteinExistence type="predicted"/>
<protein>
    <recommendedName>
        <fullName evidence="3">DUF676 domain-containing protein</fullName>
    </recommendedName>
</protein>
<dbReference type="PANTHER" id="PTHR36513">
    <property type="entry name" value="ABC TRANSMEMBRANE TYPE-1 DOMAIN-CONTAINING PROTEIN"/>
    <property type="match status" value="1"/>
</dbReference>
<dbReference type="Proteomes" id="UP000494119">
    <property type="component" value="Unassembled WGS sequence"/>
</dbReference>
<keyword evidence="2" id="KW-1185">Reference proteome</keyword>
<dbReference type="PIRSF" id="PIRSF033909">
    <property type="entry name" value="UCP033909"/>
    <property type="match status" value="1"/>
</dbReference>
<organism evidence="1 2">
    <name type="scientific">Paraburkholderia caffeinitolerans</name>
    <dbReference type="NCBI Taxonomy" id="1723730"/>
    <lineage>
        <taxon>Bacteria</taxon>
        <taxon>Pseudomonadati</taxon>
        <taxon>Pseudomonadota</taxon>
        <taxon>Betaproteobacteria</taxon>
        <taxon>Burkholderiales</taxon>
        <taxon>Burkholderiaceae</taxon>
        <taxon>Paraburkholderia</taxon>
    </lineage>
</organism>
<gene>
    <name evidence="1" type="ORF">LMG28688_06952</name>
</gene>
<evidence type="ECO:0000313" key="1">
    <source>
        <dbReference type="EMBL" id="CAB3809227.1"/>
    </source>
</evidence>
<evidence type="ECO:0000313" key="2">
    <source>
        <dbReference type="Proteomes" id="UP000494119"/>
    </source>
</evidence>
<dbReference type="AlphaFoldDB" id="A0A6J5H213"/>
<evidence type="ECO:0008006" key="3">
    <source>
        <dbReference type="Google" id="ProtNLM"/>
    </source>
</evidence>
<dbReference type="Gene3D" id="3.40.50.1820">
    <property type="entry name" value="alpha/beta hydrolase"/>
    <property type="match status" value="1"/>
</dbReference>
<dbReference type="SUPFAM" id="SSF53474">
    <property type="entry name" value="alpha/beta-Hydrolases"/>
    <property type="match status" value="1"/>
</dbReference>
<name>A0A6J5H213_9BURK</name>
<dbReference type="Pfam" id="PF05990">
    <property type="entry name" value="DUF900"/>
    <property type="match status" value="1"/>
</dbReference>
<sequence>MGKLEAPFILRSIFQNPKKHVVLQRVTEYDVVKFGQEISAAPYKGDTRKALIFIHGFHTTFEDAARRAAQIARDVESSGVPFVYSWPSGSKLLKYTSDGSNAEQAVLYFKEFISTIINAGNFDEVVILAHSMGNRVLAGAITAMKAAGLNHELQRITEVIFAAPDIDADVFENQIAPALTNLAVGTTLYVSSGDKALAASEVVNGAPRAGDAGEAILVVNGVDTVDASAIESKLFSLNHSYIGSSQRLISDLNALIEKRMRAAHRFGLLSINVAMGKYWRFKV</sequence>
<dbReference type="InterPro" id="IPR010297">
    <property type="entry name" value="DUF900_hydrolase"/>
</dbReference>
<accession>A0A6J5H213</accession>
<dbReference type="InterPro" id="IPR029058">
    <property type="entry name" value="AB_hydrolase_fold"/>
</dbReference>
<reference evidence="1 2" key="1">
    <citation type="submission" date="2020-04" db="EMBL/GenBank/DDBJ databases">
        <authorList>
            <person name="De Canck E."/>
        </authorList>
    </citation>
    <scope>NUCLEOTIDE SEQUENCE [LARGE SCALE GENOMIC DNA]</scope>
    <source>
        <strain evidence="1 2">LMG 28688</strain>
    </source>
</reference>